<name>A0A1F6Y6Z7_9BACT</name>
<protein>
    <submittedName>
        <fullName evidence="1">Uncharacterized protein</fullName>
    </submittedName>
</protein>
<comment type="caution">
    <text evidence="1">The sequence shown here is derived from an EMBL/GenBank/DDBJ whole genome shotgun (WGS) entry which is preliminary data.</text>
</comment>
<proteinExistence type="predicted"/>
<evidence type="ECO:0000313" key="2">
    <source>
        <dbReference type="Proteomes" id="UP000178645"/>
    </source>
</evidence>
<evidence type="ECO:0000313" key="1">
    <source>
        <dbReference type="EMBL" id="OGJ02138.1"/>
    </source>
</evidence>
<dbReference type="AlphaFoldDB" id="A0A1F6Y6Z7"/>
<organism evidence="1 2">
    <name type="scientific">Candidatus Nomurabacteria bacterium RIFCSPLOWO2_12_FULL_44_11</name>
    <dbReference type="NCBI Taxonomy" id="1801796"/>
    <lineage>
        <taxon>Bacteria</taxon>
        <taxon>Candidatus Nomuraibacteriota</taxon>
    </lineage>
</organism>
<accession>A0A1F6Y6Z7</accession>
<reference evidence="1 2" key="1">
    <citation type="journal article" date="2016" name="Nat. Commun.">
        <title>Thousands of microbial genomes shed light on interconnected biogeochemical processes in an aquifer system.</title>
        <authorList>
            <person name="Anantharaman K."/>
            <person name="Brown C.T."/>
            <person name="Hug L.A."/>
            <person name="Sharon I."/>
            <person name="Castelle C.J."/>
            <person name="Probst A.J."/>
            <person name="Thomas B.C."/>
            <person name="Singh A."/>
            <person name="Wilkins M.J."/>
            <person name="Karaoz U."/>
            <person name="Brodie E.L."/>
            <person name="Williams K.H."/>
            <person name="Hubbard S.S."/>
            <person name="Banfield J.F."/>
        </authorList>
    </citation>
    <scope>NUCLEOTIDE SEQUENCE [LARGE SCALE GENOMIC DNA]</scope>
</reference>
<gene>
    <name evidence="1" type="ORF">A3G53_00500</name>
</gene>
<dbReference type="EMBL" id="MFVU01000012">
    <property type="protein sequence ID" value="OGJ02138.1"/>
    <property type="molecule type" value="Genomic_DNA"/>
</dbReference>
<dbReference type="Proteomes" id="UP000178645">
    <property type="component" value="Unassembled WGS sequence"/>
</dbReference>
<sequence>MFEPDFEVVAKSEAIALFVEYERTFGRGKAFEITHQTTAESRSLEVLSKYGGHSVVTEFEKFAYLVPIVTRSGEAAIANRIIGELKDFRRKYPLLYEDADQHPTAGHPY</sequence>